<proteinExistence type="predicted"/>
<organism evidence="2 3">
    <name type="scientific">Desulfosporosinus orientis (strain ATCC 19365 / DSM 765 / NCIMB 8382 / VKM B-1628 / Singapore I)</name>
    <name type="common">Desulfotomaculum orientis</name>
    <dbReference type="NCBI Taxonomy" id="768706"/>
    <lineage>
        <taxon>Bacteria</taxon>
        <taxon>Bacillati</taxon>
        <taxon>Bacillota</taxon>
        <taxon>Clostridia</taxon>
        <taxon>Eubacteriales</taxon>
        <taxon>Desulfitobacteriaceae</taxon>
        <taxon>Desulfosporosinus</taxon>
    </lineage>
</organism>
<dbReference type="KEGG" id="dor:Desor_4744"/>
<evidence type="ECO:0000256" key="1">
    <source>
        <dbReference type="SAM" id="Phobius"/>
    </source>
</evidence>
<feature type="transmembrane region" description="Helical" evidence="1">
    <location>
        <begin position="36"/>
        <end position="55"/>
    </location>
</feature>
<accession>G7WG54</accession>
<name>G7WG54_DESOD</name>
<dbReference type="RefSeq" id="WP_014186955.1">
    <property type="nucleotide sequence ID" value="NC_016584.1"/>
</dbReference>
<feature type="transmembrane region" description="Helical" evidence="1">
    <location>
        <begin position="6"/>
        <end position="24"/>
    </location>
</feature>
<protein>
    <submittedName>
        <fullName evidence="2">Uncharacterized protein</fullName>
    </submittedName>
</protein>
<dbReference type="EMBL" id="CP003108">
    <property type="protein sequence ID" value="AET70148.1"/>
    <property type="molecule type" value="Genomic_DNA"/>
</dbReference>
<keyword evidence="3" id="KW-1185">Reference proteome</keyword>
<keyword evidence="1" id="KW-1133">Transmembrane helix</keyword>
<dbReference type="AlphaFoldDB" id="G7WG54"/>
<reference evidence="3" key="1">
    <citation type="submission" date="2011-11" db="EMBL/GenBank/DDBJ databases">
        <title>Complete sequence of Desulfosporosinus orientis DSM 765.</title>
        <authorList>
            <person name="Lucas S."/>
            <person name="Han J."/>
            <person name="Lapidus A."/>
            <person name="Cheng J.-F."/>
            <person name="Goodwin L."/>
            <person name="Pitluck S."/>
            <person name="Peters L."/>
            <person name="Ovchinnikova G."/>
            <person name="Teshima H."/>
            <person name="Detter J.C."/>
            <person name="Han C."/>
            <person name="Tapia R."/>
            <person name="Land M."/>
            <person name="Hauser L."/>
            <person name="Kyrpides N."/>
            <person name="Ivanova N."/>
            <person name="Pagani I."/>
            <person name="Pester M."/>
            <person name="Spring S."/>
            <person name="Ollivier B."/>
            <person name="Rattei T."/>
            <person name="Klenk H.-P."/>
            <person name="Wagner M."/>
            <person name="Loy A."/>
            <person name="Woyke T."/>
        </authorList>
    </citation>
    <scope>NUCLEOTIDE SEQUENCE [LARGE SCALE GENOMIC DNA]</scope>
    <source>
        <strain evidence="3">ATCC 19365 / DSM 765 / NCIMB 8382 / VKM B-1628</strain>
    </source>
</reference>
<reference evidence="2 3" key="2">
    <citation type="journal article" date="2012" name="J. Bacteriol.">
        <title>Complete genome sequences of Desulfosporosinus orientis DSM765T, Desulfosporosinus youngiae DSM17734T, Desulfosporosinus meridiei DSM13257T, and Desulfosporosinus acidiphilus DSM22704T.</title>
        <authorList>
            <person name="Pester M."/>
            <person name="Brambilla E."/>
            <person name="Alazard D."/>
            <person name="Rattei T."/>
            <person name="Weinmaier T."/>
            <person name="Han J."/>
            <person name="Lucas S."/>
            <person name="Lapidus A."/>
            <person name="Cheng J.F."/>
            <person name="Goodwin L."/>
            <person name="Pitluck S."/>
            <person name="Peters L."/>
            <person name="Ovchinnikova G."/>
            <person name="Teshima H."/>
            <person name="Detter J.C."/>
            <person name="Han C.S."/>
            <person name="Tapia R."/>
            <person name="Land M.L."/>
            <person name="Hauser L."/>
            <person name="Kyrpides N.C."/>
            <person name="Ivanova N.N."/>
            <person name="Pagani I."/>
            <person name="Huntmann M."/>
            <person name="Wei C.L."/>
            <person name="Davenport K.W."/>
            <person name="Daligault H."/>
            <person name="Chain P.S."/>
            <person name="Chen A."/>
            <person name="Mavromatis K."/>
            <person name="Markowitz V."/>
            <person name="Szeto E."/>
            <person name="Mikhailova N."/>
            <person name="Pati A."/>
            <person name="Wagner M."/>
            <person name="Woyke T."/>
            <person name="Ollivier B."/>
            <person name="Klenk H.P."/>
            <person name="Spring S."/>
            <person name="Loy A."/>
        </authorList>
    </citation>
    <scope>NUCLEOTIDE SEQUENCE [LARGE SCALE GENOMIC DNA]</scope>
    <source>
        <strain evidence="3">ATCC 19365 / DSM 765 / NCIMB 8382 / VKM B-1628</strain>
    </source>
</reference>
<dbReference type="STRING" id="768706.Desor_4744"/>
<evidence type="ECO:0000313" key="2">
    <source>
        <dbReference type="EMBL" id="AET70148.1"/>
    </source>
</evidence>
<keyword evidence="1" id="KW-0472">Membrane</keyword>
<dbReference type="PATRIC" id="fig|768706.3.peg.4824"/>
<dbReference type="HOGENOM" id="CLU_100523_0_0_9"/>
<dbReference type="Proteomes" id="UP000006346">
    <property type="component" value="Chromosome"/>
</dbReference>
<dbReference type="OrthoDB" id="1796004at2"/>
<gene>
    <name evidence="2" type="ordered locus">Desor_4744</name>
</gene>
<dbReference type="eggNOG" id="ENOG5033J3I">
    <property type="taxonomic scope" value="Bacteria"/>
</dbReference>
<sequence length="240" mass="26811">MNAVTFSLAILLAGLVIVFIIAKLGSKVIKLLSWKICALTAGVYIGLLILSYPLLCLLPDNDFIKSAQQRDETVAATQSLLNALYHEPPILNEETIAHSKGVFKNSSRSFPFSSHQISLNIQQGPGNHHIFIKKKETSDGIIDVSTYVTAHYIGNVDFSKQVSPPTIILKDNMMHLIFPNLQTMNYQQINYDFTLSQFKAAGDNGSTMRSHYGEQLVYIRVPKNIELNIPKDQPLIHEID</sequence>
<evidence type="ECO:0000313" key="3">
    <source>
        <dbReference type="Proteomes" id="UP000006346"/>
    </source>
</evidence>
<keyword evidence="1" id="KW-0812">Transmembrane</keyword>